<accession>Q8UT29</accession>
<dbReference type="EMBL" id="AF443103">
    <property type="protein sequence ID" value="AAL34820.1"/>
    <property type="molecule type" value="Genomic_DNA"/>
</dbReference>
<dbReference type="Proteomes" id="UP000165572">
    <property type="component" value="Genome"/>
</dbReference>
<gene>
    <name evidence="1" type="primary">vpu</name>
</gene>
<evidence type="ECO:0000313" key="1">
    <source>
        <dbReference type="EMBL" id="AAL34820.1"/>
    </source>
</evidence>
<name>Q8UT29_HV1</name>
<protein>
    <submittedName>
        <fullName evidence="1">Vpu protein</fullName>
    </submittedName>
</protein>
<organismHost>
    <name type="scientific">Homo sapiens</name>
    <name type="common">Human</name>
    <dbReference type="NCBI Taxonomy" id="9606"/>
</organismHost>
<evidence type="ECO:0000313" key="2">
    <source>
        <dbReference type="Proteomes" id="UP000165572"/>
    </source>
</evidence>
<organism evidence="1 2">
    <name type="scientific">Human immunodeficiency virus type 1</name>
    <name type="common">HIV-1</name>
    <dbReference type="NCBI Taxonomy" id="11676"/>
    <lineage>
        <taxon>Viruses</taxon>
        <taxon>Riboviria</taxon>
        <taxon>Pararnavirae</taxon>
        <taxon>Artverviricota</taxon>
        <taxon>Revtraviricetes</taxon>
        <taxon>Ortervirales</taxon>
        <taxon>Retroviridae</taxon>
        <taxon>Orthoretrovirinae</taxon>
        <taxon>Lentivirus</taxon>
        <taxon>Lentivirus humimdef1</taxon>
    </lineage>
</organism>
<proteinExistence type="predicted"/>
<reference evidence="1 2" key="1">
    <citation type="journal article" date="2002" name="J. Virol.">
        <title>Human immunodeficiency virus type 1 subtype C molecular phylogeny: consensus sequence for an AIDS vaccine design?</title>
        <authorList>
            <person name="Novitsky V."/>
            <person name="Smith U.R."/>
            <person name="Gilbert P."/>
            <person name="McLane M.F."/>
            <person name="Chigwedere P."/>
            <person name="Williamson C."/>
            <person name="Ndung'u T."/>
            <person name="Klein I."/>
            <person name="Chang S.Y."/>
            <person name="Peter T."/>
            <person name="Thior I."/>
            <person name="Foley B.T."/>
            <person name="Gaolekwe S."/>
            <person name="Rybak N."/>
            <person name="Gaseitsiwe S."/>
            <person name="Vannberg F."/>
            <person name="Marlink R."/>
            <person name="Lee T.H."/>
            <person name="Essex M."/>
        </authorList>
    </citation>
    <scope>NUCLEOTIDE SEQUENCE [LARGE SCALE GENOMIC DNA]</scope>
</reference>
<sequence length="35" mass="4198">MIDWTEQVDYRIAIVIIYSSSNHSNSYMDLSIYRI</sequence>